<proteinExistence type="predicted"/>
<dbReference type="GO" id="GO:0016020">
    <property type="term" value="C:membrane"/>
    <property type="evidence" value="ECO:0007669"/>
    <property type="project" value="UniProtKB-SubCell"/>
</dbReference>
<keyword evidence="2 5" id="KW-0812">Transmembrane</keyword>
<evidence type="ECO:0008006" key="8">
    <source>
        <dbReference type="Google" id="ProtNLM"/>
    </source>
</evidence>
<feature type="transmembrane region" description="Helical" evidence="5">
    <location>
        <begin position="75"/>
        <end position="95"/>
    </location>
</feature>
<evidence type="ECO:0000256" key="4">
    <source>
        <dbReference type="ARBA" id="ARBA00023136"/>
    </source>
</evidence>
<sequence length="96" mass="10639">MCLRPVPFVARCLDDVAFPRRWWWVLAPLKTAAARGLVTGIWVPYPGLVTTVALVLSFVVAITMHVRARDLGRNLLVNATGMLVLCVATRLHAFLL</sequence>
<keyword evidence="4 5" id="KW-0472">Membrane</keyword>
<dbReference type="EMBL" id="QOUI01000001">
    <property type="protein sequence ID" value="RCK71516.1"/>
    <property type="molecule type" value="Genomic_DNA"/>
</dbReference>
<evidence type="ECO:0000313" key="7">
    <source>
        <dbReference type="Proteomes" id="UP000252770"/>
    </source>
</evidence>
<dbReference type="AlphaFoldDB" id="A0A367Z035"/>
<protein>
    <recommendedName>
        <fullName evidence="8">DoxX family protein</fullName>
    </recommendedName>
</protein>
<evidence type="ECO:0000256" key="2">
    <source>
        <dbReference type="ARBA" id="ARBA00022692"/>
    </source>
</evidence>
<comment type="subcellular location">
    <subcellularLocation>
        <location evidence="1">Membrane</location>
        <topology evidence="1">Multi-pass membrane protein</topology>
    </subcellularLocation>
</comment>
<evidence type="ECO:0000256" key="1">
    <source>
        <dbReference type="ARBA" id="ARBA00004141"/>
    </source>
</evidence>
<evidence type="ECO:0000256" key="3">
    <source>
        <dbReference type="ARBA" id="ARBA00022989"/>
    </source>
</evidence>
<name>A0A367Z035_9ACTN</name>
<comment type="caution">
    <text evidence="6">The sequence shown here is derived from an EMBL/GenBank/DDBJ whole genome shotgun (WGS) entry which is preliminary data.</text>
</comment>
<dbReference type="Proteomes" id="UP000252770">
    <property type="component" value="Unassembled WGS sequence"/>
</dbReference>
<accession>A0A367Z035</accession>
<dbReference type="Pfam" id="PF13564">
    <property type="entry name" value="DoxX_2"/>
    <property type="match status" value="1"/>
</dbReference>
<gene>
    <name evidence="6" type="ORF">DT076_02025</name>
</gene>
<dbReference type="InterPro" id="IPR032808">
    <property type="entry name" value="DoxX"/>
</dbReference>
<keyword evidence="3 5" id="KW-1133">Transmembrane helix</keyword>
<organism evidence="6 7">
    <name type="scientific">Desertihabitans brevis</name>
    <dbReference type="NCBI Taxonomy" id="2268447"/>
    <lineage>
        <taxon>Bacteria</taxon>
        <taxon>Bacillati</taxon>
        <taxon>Actinomycetota</taxon>
        <taxon>Actinomycetes</taxon>
        <taxon>Propionibacteriales</taxon>
        <taxon>Propionibacteriaceae</taxon>
        <taxon>Desertihabitans</taxon>
    </lineage>
</organism>
<keyword evidence="7" id="KW-1185">Reference proteome</keyword>
<evidence type="ECO:0000313" key="6">
    <source>
        <dbReference type="EMBL" id="RCK71516.1"/>
    </source>
</evidence>
<reference evidence="6 7" key="1">
    <citation type="submission" date="2018-07" db="EMBL/GenBank/DDBJ databases">
        <title>Desertimonas flava gen. nov. sp. nov.</title>
        <authorList>
            <person name="Liu S."/>
        </authorList>
    </citation>
    <scope>NUCLEOTIDE SEQUENCE [LARGE SCALE GENOMIC DNA]</scope>
    <source>
        <strain evidence="6 7">16Sb5-5</strain>
    </source>
</reference>
<evidence type="ECO:0000256" key="5">
    <source>
        <dbReference type="SAM" id="Phobius"/>
    </source>
</evidence>
<feature type="transmembrane region" description="Helical" evidence="5">
    <location>
        <begin position="45"/>
        <end position="63"/>
    </location>
</feature>